<dbReference type="InterPro" id="IPR051446">
    <property type="entry name" value="HTH_trans_reg/aminotransferase"/>
</dbReference>
<keyword evidence="4" id="KW-0804">Transcription</keyword>
<feature type="non-terminal residue" evidence="6">
    <location>
        <position position="209"/>
    </location>
</feature>
<keyword evidence="1" id="KW-0663">Pyridoxal phosphate</keyword>
<dbReference type="SMART" id="SM00345">
    <property type="entry name" value="HTH_GNTR"/>
    <property type="match status" value="1"/>
</dbReference>
<keyword evidence="2" id="KW-0805">Transcription regulation</keyword>
<accession>A0A6I4P0A1</accession>
<keyword evidence="3" id="KW-0238">DNA-binding</keyword>
<dbReference type="PROSITE" id="PS50949">
    <property type="entry name" value="HTH_GNTR"/>
    <property type="match status" value="1"/>
</dbReference>
<evidence type="ECO:0000313" key="7">
    <source>
        <dbReference type="Proteomes" id="UP000438182"/>
    </source>
</evidence>
<dbReference type="PANTHER" id="PTHR46577:SF1">
    <property type="entry name" value="HTH-TYPE TRANSCRIPTIONAL REGULATORY PROTEIN GABR"/>
    <property type="match status" value="1"/>
</dbReference>
<gene>
    <name evidence="6" type="ORF">GB864_15645</name>
</gene>
<evidence type="ECO:0000259" key="5">
    <source>
        <dbReference type="PROSITE" id="PS50949"/>
    </source>
</evidence>
<dbReference type="EMBL" id="WSTA01000092">
    <property type="protein sequence ID" value="MWB99980.1"/>
    <property type="molecule type" value="Genomic_DNA"/>
</dbReference>
<dbReference type="InterPro" id="IPR036390">
    <property type="entry name" value="WH_DNA-bd_sf"/>
</dbReference>
<dbReference type="Gene3D" id="1.10.10.10">
    <property type="entry name" value="Winged helix-like DNA-binding domain superfamily/Winged helix DNA-binding domain"/>
    <property type="match status" value="1"/>
</dbReference>
<comment type="caution">
    <text evidence="6">The sequence shown here is derived from an EMBL/GenBank/DDBJ whole genome shotgun (WGS) entry which is preliminary data.</text>
</comment>
<evidence type="ECO:0000313" key="6">
    <source>
        <dbReference type="EMBL" id="MWB99980.1"/>
    </source>
</evidence>
<evidence type="ECO:0000256" key="2">
    <source>
        <dbReference type="ARBA" id="ARBA00023015"/>
    </source>
</evidence>
<dbReference type="CDD" id="cd07377">
    <property type="entry name" value="WHTH_GntR"/>
    <property type="match status" value="1"/>
</dbReference>
<evidence type="ECO:0000256" key="1">
    <source>
        <dbReference type="ARBA" id="ARBA00022898"/>
    </source>
</evidence>
<keyword evidence="7" id="KW-1185">Reference proteome</keyword>
<dbReference type="AlphaFoldDB" id="A0A6I4P0A1"/>
<dbReference type="PANTHER" id="PTHR46577">
    <property type="entry name" value="HTH-TYPE TRANSCRIPTIONAL REGULATORY PROTEIN GABR"/>
    <property type="match status" value="1"/>
</dbReference>
<reference evidence="6 7" key="1">
    <citation type="submission" date="2019-12" db="EMBL/GenBank/DDBJ databases">
        <authorList>
            <person name="Kim Y.S."/>
        </authorList>
    </citation>
    <scope>NUCLEOTIDE SEQUENCE [LARGE SCALE GENOMIC DNA]</scope>
    <source>
        <strain evidence="6 7">MMS17-SY077</strain>
    </source>
</reference>
<dbReference type="Pfam" id="PF00392">
    <property type="entry name" value="GntR"/>
    <property type="match status" value="1"/>
</dbReference>
<evidence type="ECO:0000256" key="4">
    <source>
        <dbReference type="ARBA" id="ARBA00023163"/>
    </source>
</evidence>
<proteinExistence type="predicted"/>
<organism evidence="6 7">
    <name type="scientific">Agromyces seonyuensis</name>
    <dbReference type="NCBI Taxonomy" id="2662446"/>
    <lineage>
        <taxon>Bacteria</taxon>
        <taxon>Bacillati</taxon>
        <taxon>Actinomycetota</taxon>
        <taxon>Actinomycetes</taxon>
        <taxon>Micrococcales</taxon>
        <taxon>Microbacteriaceae</taxon>
        <taxon>Agromyces</taxon>
    </lineage>
</organism>
<dbReference type="SUPFAM" id="SSF46785">
    <property type="entry name" value="Winged helix' DNA-binding domain"/>
    <property type="match status" value="1"/>
</dbReference>
<protein>
    <submittedName>
        <fullName evidence="6">GntR family transcriptional regulator</fullName>
    </submittedName>
</protein>
<dbReference type="InterPro" id="IPR000524">
    <property type="entry name" value="Tscrpt_reg_HTH_GntR"/>
</dbReference>
<feature type="domain" description="HTH gntR-type" evidence="5">
    <location>
        <begin position="52"/>
        <end position="120"/>
    </location>
</feature>
<dbReference type="InterPro" id="IPR036388">
    <property type="entry name" value="WH-like_DNA-bd_sf"/>
</dbReference>
<dbReference type="Proteomes" id="UP000438182">
    <property type="component" value="Unassembled WGS sequence"/>
</dbReference>
<evidence type="ECO:0000256" key="3">
    <source>
        <dbReference type="ARBA" id="ARBA00023125"/>
    </source>
</evidence>
<sequence>MTGVVTLMAPVCEVNRYSLKSDSPMHRSTDFEGCLVDGLLIALDGIDRALPGSLALQLADRLRDAVQSGLARPGEAVPSTRVLAARLGISRGVVVRAYDQLIGEGCLEARGGSGVRIADLPTSLPSPATAARPTASSRARNASAAGIVQTIGIRADAAAAPAGIADLAPGMPSTARLDERAWRAAWRAAAARPVTPGWGDRRGEPRLRA</sequence>
<dbReference type="GO" id="GO:0003700">
    <property type="term" value="F:DNA-binding transcription factor activity"/>
    <property type="evidence" value="ECO:0007669"/>
    <property type="project" value="InterPro"/>
</dbReference>
<dbReference type="GO" id="GO:0003677">
    <property type="term" value="F:DNA binding"/>
    <property type="evidence" value="ECO:0007669"/>
    <property type="project" value="UniProtKB-KW"/>
</dbReference>
<name>A0A6I4P0A1_9MICO</name>